<dbReference type="GO" id="GO:0008270">
    <property type="term" value="F:zinc ion binding"/>
    <property type="evidence" value="ECO:0007669"/>
    <property type="project" value="UniProtKB-KW"/>
</dbReference>
<dbReference type="SUPFAM" id="SSF57716">
    <property type="entry name" value="Glucocorticoid receptor-like (DNA-binding domain)"/>
    <property type="match status" value="1"/>
</dbReference>
<evidence type="ECO:0000313" key="7">
    <source>
        <dbReference type="EMBL" id="EZA48520.1"/>
    </source>
</evidence>
<gene>
    <name evidence="7" type="ORF">X777_13764</name>
</gene>
<keyword evidence="4 5" id="KW-0238">DNA-binding</keyword>
<name>A0A026VXW0_OOCBI</name>
<dbReference type="Pfam" id="PF05485">
    <property type="entry name" value="THAP"/>
    <property type="match status" value="1"/>
</dbReference>
<organism evidence="7 8">
    <name type="scientific">Ooceraea biroi</name>
    <name type="common">Clonal raider ant</name>
    <name type="synonym">Cerapachys biroi</name>
    <dbReference type="NCBI Taxonomy" id="2015173"/>
    <lineage>
        <taxon>Eukaryota</taxon>
        <taxon>Metazoa</taxon>
        <taxon>Ecdysozoa</taxon>
        <taxon>Arthropoda</taxon>
        <taxon>Hexapoda</taxon>
        <taxon>Insecta</taxon>
        <taxon>Pterygota</taxon>
        <taxon>Neoptera</taxon>
        <taxon>Endopterygota</taxon>
        <taxon>Hymenoptera</taxon>
        <taxon>Apocrita</taxon>
        <taxon>Aculeata</taxon>
        <taxon>Formicoidea</taxon>
        <taxon>Formicidae</taxon>
        <taxon>Dorylinae</taxon>
        <taxon>Ooceraea</taxon>
    </lineage>
</organism>
<dbReference type="OrthoDB" id="7553461at2759"/>
<dbReference type="InterPro" id="IPR006612">
    <property type="entry name" value="THAP_Znf"/>
</dbReference>
<keyword evidence="1" id="KW-0479">Metal-binding</keyword>
<keyword evidence="8" id="KW-1185">Reference proteome</keyword>
<dbReference type="Proteomes" id="UP000053097">
    <property type="component" value="Unassembled WGS sequence"/>
</dbReference>
<evidence type="ECO:0000256" key="1">
    <source>
        <dbReference type="ARBA" id="ARBA00022723"/>
    </source>
</evidence>
<reference evidence="7 8" key="1">
    <citation type="journal article" date="2014" name="Curr. Biol.">
        <title>The genome of the clonal raider ant Cerapachys biroi.</title>
        <authorList>
            <person name="Oxley P.R."/>
            <person name="Ji L."/>
            <person name="Fetter-Pruneda I."/>
            <person name="McKenzie S.K."/>
            <person name="Li C."/>
            <person name="Hu H."/>
            <person name="Zhang G."/>
            <person name="Kronauer D.J."/>
        </authorList>
    </citation>
    <scope>NUCLEOTIDE SEQUENCE [LARGE SCALE GENOMIC DNA]</scope>
</reference>
<evidence type="ECO:0000256" key="5">
    <source>
        <dbReference type="PROSITE-ProRule" id="PRU00309"/>
    </source>
</evidence>
<evidence type="ECO:0000256" key="4">
    <source>
        <dbReference type="ARBA" id="ARBA00023125"/>
    </source>
</evidence>
<protein>
    <recommendedName>
        <fullName evidence="6">THAP-type domain-containing protein</fullName>
    </recommendedName>
</protein>
<sequence>MACWIRGCTTKGGKKDTSRKKSLFTARTEQMFKNWCDSEIAERGINEFSKKSRICELHFENMDILREDIFHMADGATITVQRKVPKLKEDAVPSIFPSSTYRLNPIYEENRKELQNEGTTQLESTINHSVSVLPTCESDVNPIYHEEDCSANKDALDNRYELQTWAAMKRNLHNLTLT</sequence>
<evidence type="ECO:0000256" key="2">
    <source>
        <dbReference type="ARBA" id="ARBA00022771"/>
    </source>
</evidence>
<evidence type="ECO:0000259" key="6">
    <source>
        <dbReference type="PROSITE" id="PS50950"/>
    </source>
</evidence>
<keyword evidence="2 5" id="KW-0863">Zinc-finger</keyword>
<feature type="domain" description="THAP-type" evidence="6">
    <location>
        <begin position="1"/>
        <end position="96"/>
    </location>
</feature>
<evidence type="ECO:0000313" key="8">
    <source>
        <dbReference type="Proteomes" id="UP000053097"/>
    </source>
</evidence>
<dbReference type="GO" id="GO:0003677">
    <property type="term" value="F:DNA binding"/>
    <property type="evidence" value="ECO:0007669"/>
    <property type="project" value="UniProtKB-UniRule"/>
</dbReference>
<dbReference type="PROSITE" id="PS50950">
    <property type="entry name" value="ZF_THAP"/>
    <property type="match status" value="1"/>
</dbReference>
<dbReference type="EMBL" id="KK107608">
    <property type="protein sequence ID" value="EZA48520.1"/>
    <property type="molecule type" value="Genomic_DNA"/>
</dbReference>
<dbReference type="AlphaFoldDB" id="A0A026VXW0"/>
<evidence type="ECO:0000256" key="3">
    <source>
        <dbReference type="ARBA" id="ARBA00022833"/>
    </source>
</evidence>
<keyword evidence="3" id="KW-0862">Zinc</keyword>
<proteinExistence type="predicted"/>
<accession>A0A026VXW0</accession>